<sequence length="136" mass="15591">MDTNGLAAPHHQGAIQQRALSAVAGQRISTWLMKLHSLDASPLSQSDELEQREHLLSFLHADPIAFLSKYIKQIPPSLASEFASILNAQERSGIVQIRDRRRRFLKHQTPEELSVEESRARWPLLWKRTVVPCFRM</sequence>
<accession>A0A0P1B9W7</accession>
<evidence type="ECO:0000313" key="1">
    <source>
        <dbReference type="EMBL" id="CEH12385.1"/>
    </source>
</evidence>
<organism evidence="1 2">
    <name type="scientific">Ceraceosorus bombacis</name>
    <dbReference type="NCBI Taxonomy" id="401625"/>
    <lineage>
        <taxon>Eukaryota</taxon>
        <taxon>Fungi</taxon>
        <taxon>Dikarya</taxon>
        <taxon>Basidiomycota</taxon>
        <taxon>Ustilaginomycotina</taxon>
        <taxon>Exobasidiomycetes</taxon>
        <taxon>Ceraceosorales</taxon>
        <taxon>Ceraceosoraceae</taxon>
        <taxon>Ceraceosorus</taxon>
    </lineage>
</organism>
<evidence type="ECO:0000313" key="2">
    <source>
        <dbReference type="Proteomes" id="UP000054845"/>
    </source>
</evidence>
<keyword evidence="2" id="KW-1185">Reference proteome</keyword>
<reference evidence="1 2" key="1">
    <citation type="submission" date="2014-09" db="EMBL/GenBank/DDBJ databases">
        <authorList>
            <person name="Magalhaes I.L.F."/>
            <person name="Oliveira U."/>
            <person name="Santos F.R."/>
            <person name="Vidigal T.H.D.A."/>
            <person name="Brescovit A.D."/>
            <person name="Santos A.J."/>
        </authorList>
    </citation>
    <scope>NUCLEOTIDE SEQUENCE [LARGE SCALE GENOMIC DNA]</scope>
</reference>
<dbReference type="OrthoDB" id="3345311at2759"/>
<dbReference type="AlphaFoldDB" id="A0A0P1B9W7"/>
<dbReference type="EMBL" id="CCYA01000149">
    <property type="protein sequence ID" value="CEH12385.1"/>
    <property type="molecule type" value="Genomic_DNA"/>
</dbReference>
<name>A0A0P1B9W7_9BASI</name>
<proteinExistence type="predicted"/>
<protein>
    <submittedName>
        <fullName evidence="1">Uncharacterized protein</fullName>
    </submittedName>
</protein>
<dbReference type="Proteomes" id="UP000054845">
    <property type="component" value="Unassembled WGS sequence"/>
</dbReference>